<dbReference type="PROSITE" id="PS00194">
    <property type="entry name" value="THIOREDOXIN_1"/>
    <property type="match status" value="1"/>
</dbReference>
<dbReference type="Gene3D" id="2.30.30.380">
    <property type="entry name" value="Zn-finger domain of Sec23/24"/>
    <property type="match status" value="1"/>
</dbReference>
<reference evidence="8 9" key="1">
    <citation type="submission" date="2017-05" db="EMBL/GenBank/DDBJ databases">
        <title>De novo genome assembly of Deniococcus indicus strain DR1.</title>
        <authorList>
            <person name="Chauhan D."/>
            <person name="Yennamalli R.M."/>
            <person name="Priyadarshini R."/>
        </authorList>
    </citation>
    <scope>NUCLEOTIDE SEQUENCE [LARGE SCALE GENOMIC DNA]</scope>
    <source>
        <strain evidence="8 9">DR1</strain>
    </source>
</reference>
<evidence type="ECO:0000256" key="6">
    <source>
        <dbReference type="NCBIfam" id="TIGR01068"/>
    </source>
</evidence>
<dbReference type="Gene3D" id="3.40.30.10">
    <property type="entry name" value="Glutaredoxin"/>
    <property type="match status" value="1"/>
</dbReference>
<accession>A0A246BLF2</accession>
<dbReference type="RefSeq" id="WP_088248536.1">
    <property type="nucleotide sequence ID" value="NZ_BNAM01000009.1"/>
</dbReference>
<dbReference type="GO" id="GO:0005829">
    <property type="term" value="C:cytosol"/>
    <property type="evidence" value="ECO:0007669"/>
    <property type="project" value="TreeGrafter"/>
</dbReference>
<dbReference type="InterPro" id="IPR036249">
    <property type="entry name" value="Thioredoxin-like_sf"/>
</dbReference>
<keyword evidence="5" id="KW-0676">Redox-active center</keyword>
<evidence type="ECO:0000256" key="5">
    <source>
        <dbReference type="ARBA" id="ARBA00023284"/>
    </source>
</evidence>
<protein>
    <recommendedName>
        <fullName evidence="6">Thioredoxin</fullName>
    </recommendedName>
</protein>
<organism evidence="8 9">
    <name type="scientific">Deinococcus indicus</name>
    <dbReference type="NCBI Taxonomy" id="223556"/>
    <lineage>
        <taxon>Bacteria</taxon>
        <taxon>Thermotogati</taxon>
        <taxon>Deinococcota</taxon>
        <taxon>Deinococci</taxon>
        <taxon>Deinococcales</taxon>
        <taxon>Deinococcaceae</taxon>
        <taxon>Deinococcus</taxon>
    </lineage>
</organism>
<keyword evidence="9" id="KW-1185">Reference proteome</keyword>
<dbReference type="OrthoDB" id="9790390at2"/>
<keyword evidence="3" id="KW-0249">Electron transport</keyword>
<dbReference type="AlphaFoldDB" id="A0A246BLF2"/>
<evidence type="ECO:0000256" key="3">
    <source>
        <dbReference type="ARBA" id="ARBA00022982"/>
    </source>
</evidence>
<feature type="domain" description="Thioredoxin" evidence="7">
    <location>
        <begin position="13"/>
        <end position="140"/>
    </location>
</feature>
<gene>
    <name evidence="8" type="ORF">CBQ26_10220</name>
</gene>
<dbReference type="SUPFAM" id="SSF52833">
    <property type="entry name" value="Thioredoxin-like"/>
    <property type="match status" value="1"/>
</dbReference>
<dbReference type="EMBL" id="NHMK01000012">
    <property type="protein sequence ID" value="OWL96154.1"/>
    <property type="molecule type" value="Genomic_DNA"/>
</dbReference>
<dbReference type="Pfam" id="PF00085">
    <property type="entry name" value="Thioredoxin"/>
    <property type="match status" value="1"/>
</dbReference>
<dbReference type="InterPro" id="IPR013766">
    <property type="entry name" value="Thioredoxin_domain"/>
</dbReference>
<dbReference type="PANTHER" id="PTHR45663:SF11">
    <property type="entry name" value="GEO12009P1"/>
    <property type="match status" value="1"/>
</dbReference>
<dbReference type="PRINTS" id="PR00421">
    <property type="entry name" value="THIOREDOXIN"/>
</dbReference>
<dbReference type="CDD" id="cd02947">
    <property type="entry name" value="TRX_family"/>
    <property type="match status" value="1"/>
</dbReference>
<comment type="caution">
    <text evidence="8">The sequence shown here is derived from an EMBL/GenBank/DDBJ whole genome shotgun (WGS) entry which is preliminary data.</text>
</comment>
<dbReference type="NCBIfam" id="TIGR01068">
    <property type="entry name" value="thioredoxin"/>
    <property type="match status" value="1"/>
</dbReference>
<sequence length="142" mass="15223">MSDLLTCAHCGARNRVQTVPDAQVPACARCGQALPWLVTGTDATFTQDVRASVPVIVDFWAPWCGPCRVIAPALEALAQERAGKIKIVKVNVDDHPQAPGRHAVQGIPTLLVFRDGEVAGRQVGAVGLPELRAWLDRSLPAR</sequence>
<evidence type="ECO:0000256" key="2">
    <source>
        <dbReference type="ARBA" id="ARBA00022448"/>
    </source>
</evidence>
<dbReference type="Proteomes" id="UP000197208">
    <property type="component" value="Unassembled WGS sequence"/>
</dbReference>
<dbReference type="FunFam" id="3.40.30.10:FF:000001">
    <property type="entry name" value="Thioredoxin"/>
    <property type="match status" value="1"/>
</dbReference>
<name>A0A246BLF2_9DEIO</name>
<dbReference type="InterPro" id="IPR005746">
    <property type="entry name" value="Thioredoxin"/>
</dbReference>
<proteinExistence type="inferred from homology"/>
<evidence type="ECO:0000259" key="7">
    <source>
        <dbReference type="PROSITE" id="PS51352"/>
    </source>
</evidence>
<evidence type="ECO:0000256" key="1">
    <source>
        <dbReference type="ARBA" id="ARBA00008987"/>
    </source>
</evidence>
<keyword evidence="4" id="KW-1015">Disulfide bond</keyword>
<keyword evidence="2" id="KW-0813">Transport</keyword>
<evidence type="ECO:0000256" key="4">
    <source>
        <dbReference type="ARBA" id="ARBA00023157"/>
    </source>
</evidence>
<dbReference type="GO" id="GO:0045454">
    <property type="term" value="P:cell redox homeostasis"/>
    <property type="evidence" value="ECO:0007669"/>
    <property type="project" value="TreeGrafter"/>
</dbReference>
<comment type="similarity">
    <text evidence="1">Belongs to the thioredoxin family.</text>
</comment>
<dbReference type="InterPro" id="IPR017937">
    <property type="entry name" value="Thioredoxin_CS"/>
</dbReference>
<dbReference type="GO" id="GO:0015035">
    <property type="term" value="F:protein-disulfide reductase activity"/>
    <property type="evidence" value="ECO:0007669"/>
    <property type="project" value="UniProtKB-UniRule"/>
</dbReference>
<evidence type="ECO:0000313" key="8">
    <source>
        <dbReference type="EMBL" id="OWL96154.1"/>
    </source>
</evidence>
<dbReference type="PROSITE" id="PS51352">
    <property type="entry name" value="THIOREDOXIN_2"/>
    <property type="match status" value="1"/>
</dbReference>
<evidence type="ECO:0000313" key="9">
    <source>
        <dbReference type="Proteomes" id="UP000197208"/>
    </source>
</evidence>
<dbReference type="PANTHER" id="PTHR45663">
    <property type="entry name" value="GEO12009P1"/>
    <property type="match status" value="1"/>
</dbReference>